<dbReference type="PATRIC" id="fig|1235795.3.peg.2303"/>
<dbReference type="HOGENOM" id="CLU_2863528_0_0_9"/>
<dbReference type="GO" id="GO:0016020">
    <property type="term" value="C:membrane"/>
    <property type="evidence" value="ECO:0007669"/>
    <property type="project" value="InterPro"/>
</dbReference>
<evidence type="ECO:0000313" key="3">
    <source>
        <dbReference type="Proteomes" id="UP000019598"/>
    </source>
</evidence>
<keyword evidence="1" id="KW-0472">Membrane</keyword>
<protein>
    <submittedName>
        <fullName evidence="2">Uncharacterized protein</fullName>
    </submittedName>
</protein>
<organism evidence="2 3">
    <name type="scientific">Paenibacillus barengoltzii G22</name>
    <dbReference type="NCBI Taxonomy" id="1235795"/>
    <lineage>
        <taxon>Bacteria</taxon>
        <taxon>Bacillati</taxon>
        <taxon>Bacillota</taxon>
        <taxon>Bacilli</taxon>
        <taxon>Bacillales</taxon>
        <taxon>Paenibacillaceae</taxon>
        <taxon>Paenibacillus</taxon>
    </lineage>
</organism>
<gene>
    <name evidence="2" type="ORF">C812_02340</name>
</gene>
<dbReference type="EMBL" id="ASSZ01000020">
    <property type="protein sequence ID" value="EOS56274.1"/>
    <property type="molecule type" value="Genomic_DNA"/>
</dbReference>
<reference evidence="2 3" key="1">
    <citation type="submission" date="2013-04" db="EMBL/GenBank/DDBJ databases">
        <title>The Genome Sequence of Paenibacillus barengoltzii G22.</title>
        <authorList>
            <consortium name="The Broad Institute Genomics Platform"/>
            <consortium name="The Broad Institute Genome Sequencing Center for Infectious Disease"/>
            <person name="Earl A."/>
            <person name="Xavier R."/>
            <person name="Elson C."/>
            <person name="Duck W."/>
            <person name="Walker B."/>
            <person name="Young S."/>
            <person name="Zeng Q."/>
            <person name="Gargeya S."/>
            <person name="Fitzgerald M."/>
            <person name="Haas B."/>
            <person name="Abouelleil A."/>
            <person name="Allen A.W."/>
            <person name="Alvarado L."/>
            <person name="Arachchi H.M."/>
            <person name="Berlin A.M."/>
            <person name="Chapman S.B."/>
            <person name="Gainer-Dewar J."/>
            <person name="Goldberg J."/>
            <person name="Griggs A."/>
            <person name="Gujja S."/>
            <person name="Hansen M."/>
            <person name="Howarth C."/>
            <person name="Imamovic A."/>
            <person name="Ireland A."/>
            <person name="Larimer J."/>
            <person name="McCowan C."/>
            <person name="Murphy C."/>
            <person name="Pearson M."/>
            <person name="Poon T.W."/>
            <person name="Priest M."/>
            <person name="Roberts A."/>
            <person name="Saif S."/>
            <person name="Shea T."/>
            <person name="Sisk P."/>
            <person name="Sykes S."/>
            <person name="Wortman J."/>
            <person name="Nusbaum C."/>
            <person name="Birren B."/>
        </authorList>
    </citation>
    <scope>NUCLEOTIDE SEQUENCE [LARGE SCALE GENOMIC DNA]</scope>
    <source>
        <strain evidence="2 3">G22</strain>
    </source>
</reference>
<accession>R9LBX6</accession>
<proteinExistence type="predicted"/>
<name>R9LBX6_9BACL</name>
<dbReference type="InterPro" id="IPR004995">
    <property type="entry name" value="Spore_Ger"/>
</dbReference>
<comment type="caution">
    <text evidence="2">The sequence shown here is derived from an EMBL/GenBank/DDBJ whole genome shotgun (WGS) entry which is preliminary data.</text>
</comment>
<dbReference type="STRING" id="1235795.C812_02340"/>
<dbReference type="GeneID" id="303116043"/>
<evidence type="ECO:0000256" key="1">
    <source>
        <dbReference type="ARBA" id="ARBA00023136"/>
    </source>
</evidence>
<dbReference type="Proteomes" id="UP000019598">
    <property type="component" value="Unassembled WGS sequence"/>
</dbReference>
<dbReference type="RefSeq" id="WP_016312811.1">
    <property type="nucleotide sequence ID" value="NZ_KE159653.1"/>
</dbReference>
<dbReference type="Pfam" id="PF03323">
    <property type="entry name" value="GerA"/>
    <property type="match status" value="1"/>
</dbReference>
<dbReference type="AlphaFoldDB" id="R9LBX6"/>
<sequence length="64" mass="7344">MQQPDEFVDKLQQNLESLSELFGNSSDVVFRQLLPVDQTQVTIVYIEGLIDSQILQQNVIRPIL</sequence>
<dbReference type="GO" id="GO:0009847">
    <property type="term" value="P:spore germination"/>
    <property type="evidence" value="ECO:0007669"/>
    <property type="project" value="InterPro"/>
</dbReference>
<evidence type="ECO:0000313" key="2">
    <source>
        <dbReference type="EMBL" id="EOS56274.1"/>
    </source>
</evidence>